<evidence type="ECO:0000313" key="2">
    <source>
        <dbReference type="EMBL" id="EOA93184.1"/>
    </source>
</evidence>
<feature type="region of interest" description="Disordered" evidence="1">
    <location>
        <begin position="159"/>
        <end position="189"/>
    </location>
</feature>
<accession>R0KVK4</accession>
<keyword evidence="3" id="KW-1185">Reference proteome</keyword>
<proteinExistence type="predicted"/>
<gene>
    <name evidence="2" type="ORF">Anapl_18787</name>
</gene>
<name>R0KVK4_ANAPL</name>
<organism evidence="2 3">
    <name type="scientific">Anas platyrhynchos</name>
    <name type="common">Mallard</name>
    <name type="synonym">Anas boschas</name>
    <dbReference type="NCBI Taxonomy" id="8839"/>
    <lineage>
        <taxon>Eukaryota</taxon>
        <taxon>Metazoa</taxon>
        <taxon>Chordata</taxon>
        <taxon>Craniata</taxon>
        <taxon>Vertebrata</taxon>
        <taxon>Euteleostomi</taxon>
        <taxon>Archelosauria</taxon>
        <taxon>Archosauria</taxon>
        <taxon>Dinosauria</taxon>
        <taxon>Saurischia</taxon>
        <taxon>Theropoda</taxon>
        <taxon>Coelurosauria</taxon>
        <taxon>Aves</taxon>
        <taxon>Neognathae</taxon>
        <taxon>Galloanserae</taxon>
        <taxon>Anseriformes</taxon>
        <taxon>Anatidae</taxon>
        <taxon>Anatinae</taxon>
        <taxon>Anas</taxon>
    </lineage>
</organism>
<feature type="compositionally biased region" description="Polar residues" evidence="1">
    <location>
        <begin position="167"/>
        <end position="177"/>
    </location>
</feature>
<dbReference type="EMBL" id="KB747860">
    <property type="protein sequence ID" value="EOA93184.1"/>
    <property type="molecule type" value="Genomic_DNA"/>
</dbReference>
<evidence type="ECO:0000256" key="1">
    <source>
        <dbReference type="SAM" id="MobiDB-lite"/>
    </source>
</evidence>
<sequence length="487" mass="53734">MISFSKPPPKVYNSNASTQLAAAVPTPQLLSWHPQMWPAESTVRASAGDYSIVQNSSSDSVSADAELTSGPARARRHAPLQGNLGLQLAVAWILPVVSRCRKSLAVPLERRELLQIYASFNEKRLSAEWIWAATRQVEGREVTQRSAVVAERWLLPTGESHQREQTASRNRASSVPSAGTARLPQQHKRRSSTVLGSCFGLSLRRRRGVFAAGSPFIHPGAYHPSVFDPTELPCYGNSEAAFVLGYVRRRSYTCSVPWRYLRAQRSRASVSSRFLGTLWRKEGDSVLLSNWNGSRWLRLHGFLKCCGHHLCGDIGRGHHLCGDICMLNGGTALDLLVLILKKLSLFAVSFVSRFAVREVQAVLVRRSEEAEDGGQVNASASDCSALLREEKASLVAGQRALWLFLFLICAQDTICQNCILLTLLGHSNSTDGVLQVVCTKRLLRSCPSGMAKPMSCPEESDYAVDKHRNLELLLFTWSKATDRFCAG</sequence>
<dbReference type="AlphaFoldDB" id="R0KVK4"/>
<protein>
    <submittedName>
        <fullName evidence="2">Uncharacterized protein</fullName>
    </submittedName>
</protein>
<dbReference type="Proteomes" id="UP000296049">
    <property type="component" value="Unassembled WGS sequence"/>
</dbReference>
<reference evidence="3" key="1">
    <citation type="journal article" date="2013" name="Nat. Genet.">
        <title>The duck genome and transcriptome provide insight into an avian influenza virus reservoir species.</title>
        <authorList>
            <person name="Huang Y."/>
            <person name="Li Y."/>
            <person name="Burt D.W."/>
            <person name="Chen H."/>
            <person name="Zhang Y."/>
            <person name="Qian W."/>
            <person name="Kim H."/>
            <person name="Gan S."/>
            <person name="Zhao Y."/>
            <person name="Li J."/>
            <person name="Yi K."/>
            <person name="Feng H."/>
            <person name="Zhu P."/>
            <person name="Li B."/>
            <person name="Liu Q."/>
            <person name="Fairley S."/>
            <person name="Magor K.E."/>
            <person name="Du Z."/>
            <person name="Hu X."/>
            <person name="Goodman L."/>
            <person name="Tafer H."/>
            <person name="Vignal A."/>
            <person name="Lee T."/>
            <person name="Kim K.W."/>
            <person name="Sheng Z."/>
            <person name="An Y."/>
            <person name="Searle S."/>
            <person name="Herrero J."/>
            <person name="Groenen M.A."/>
            <person name="Crooijmans R.P."/>
            <person name="Faraut T."/>
            <person name="Cai Q."/>
            <person name="Webster R.G."/>
            <person name="Aldridge J.R."/>
            <person name="Warren W.C."/>
            <person name="Bartschat S."/>
            <person name="Kehr S."/>
            <person name="Marz M."/>
            <person name="Stadler P.F."/>
            <person name="Smith J."/>
            <person name="Kraus R.H."/>
            <person name="Zhao Y."/>
            <person name="Ren L."/>
            <person name="Fei J."/>
            <person name="Morisson M."/>
            <person name="Kaiser P."/>
            <person name="Griffin D.K."/>
            <person name="Rao M."/>
            <person name="Pitel F."/>
            <person name="Wang J."/>
            <person name="Li N."/>
        </authorList>
    </citation>
    <scope>NUCLEOTIDE SEQUENCE [LARGE SCALE GENOMIC DNA]</scope>
</reference>
<evidence type="ECO:0000313" key="3">
    <source>
        <dbReference type="Proteomes" id="UP000296049"/>
    </source>
</evidence>